<dbReference type="OrthoDB" id="419711at2759"/>
<keyword evidence="1" id="KW-0812">Transmembrane</keyword>
<feature type="transmembrane region" description="Helical" evidence="1">
    <location>
        <begin position="216"/>
        <end position="239"/>
    </location>
</feature>
<evidence type="ECO:0000256" key="1">
    <source>
        <dbReference type="SAM" id="Phobius"/>
    </source>
</evidence>
<feature type="transmembrane region" description="Helical" evidence="1">
    <location>
        <begin position="191"/>
        <end position="209"/>
    </location>
</feature>
<keyword evidence="3" id="KW-1185">Reference proteome</keyword>
<proteinExistence type="predicted"/>
<evidence type="ECO:0000313" key="3">
    <source>
        <dbReference type="Proteomes" id="UP000663880"/>
    </source>
</evidence>
<dbReference type="InterPro" id="IPR049352">
    <property type="entry name" value="Rost"/>
</dbReference>
<feature type="transmembrane region" description="Helical" evidence="1">
    <location>
        <begin position="63"/>
        <end position="82"/>
    </location>
</feature>
<gene>
    <name evidence="2" type="ORF">PMACD_LOCUS3152</name>
</gene>
<sequence length="309" mass="34700">MCKHGVLVPTEASDPAIKKVCKPAMLGRIWQASRRGLTLDHTPSHHFACSQWQTGHRPTASYIVYRWLFFLSALSIGLTSFACQRLPPLYDGPKVELNYFKWFIYFTNWGYMLIVLQAALALAVVHKYRNQKTYCIPCDDEDIPLPRRQKTPFLCRLYWLVHNIATDLAFVITLVYWTLVHDPRMHEINALNILVHGCNSLAMLLELAVTAHPIQAMHALFGAGAGLMYGIFSAFYWAVGGTDRVGLPAIYPALDWNKPGSAFGFVALCAVVMMFAHAIATVLAILRMKLAAKLRPSGSHLDKFTLPTH</sequence>
<dbReference type="GO" id="GO:0016020">
    <property type="term" value="C:membrane"/>
    <property type="evidence" value="ECO:0007669"/>
    <property type="project" value="TreeGrafter"/>
</dbReference>
<keyword evidence="1" id="KW-0472">Membrane</keyword>
<evidence type="ECO:0008006" key="4">
    <source>
        <dbReference type="Google" id="ProtNLM"/>
    </source>
</evidence>
<name>A0A821P3E9_9NEOP</name>
<dbReference type="Pfam" id="PF21534">
    <property type="entry name" value="Rost"/>
    <property type="match status" value="1"/>
</dbReference>
<accession>A0A821P3E9</accession>
<protein>
    <recommendedName>
        <fullName evidence="4">Protein rolling stone-like</fullName>
    </recommendedName>
</protein>
<comment type="caution">
    <text evidence="2">The sequence shown here is derived from an EMBL/GenBank/DDBJ whole genome shotgun (WGS) entry which is preliminary data.</text>
</comment>
<organism evidence="2 3">
    <name type="scientific">Pieris macdunnoughi</name>
    <dbReference type="NCBI Taxonomy" id="345717"/>
    <lineage>
        <taxon>Eukaryota</taxon>
        <taxon>Metazoa</taxon>
        <taxon>Ecdysozoa</taxon>
        <taxon>Arthropoda</taxon>
        <taxon>Hexapoda</taxon>
        <taxon>Insecta</taxon>
        <taxon>Pterygota</taxon>
        <taxon>Neoptera</taxon>
        <taxon>Endopterygota</taxon>
        <taxon>Lepidoptera</taxon>
        <taxon>Glossata</taxon>
        <taxon>Ditrysia</taxon>
        <taxon>Papilionoidea</taxon>
        <taxon>Pieridae</taxon>
        <taxon>Pierinae</taxon>
        <taxon>Pieris</taxon>
    </lineage>
</organism>
<dbReference type="AlphaFoldDB" id="A0A821P3E9"/>
<feature type="transmembrane region" description="Helical" evidence="1">
    <location>
        <begin position="262"/>
        <end position="286"/>
    </location>
</feature>
<keyword evidence="1" id="KW-1133">Transmembrane helix</keyword>
<dbReference type="Proteomes" id="UP000663880">
    <property type="component" value="Unassembled WGS sequence"/>
</dbReference>
<feature type="transmembrane region" description="Helical" evidence="1">
    <location>
        <begin position="157"/>
        <end position="179"/>
    </location>
</feature>
<reference evidence="2" key="1">
    <citation type="submission" date="2021-02" db="EMBL/GenBank/DDBJ databases">
        <authorList>
            <person name="Steward A R."/>
        </authorList>
    </citation>
    <scope>NUCLEOTIDE SEQUENCE</scope>
</reference>
<feature type="transmembrane region" description="Helical" evidence="1">
    <location>
        <begin position="102"/>
        <end position="125"/>
    </location>
</feature>
<dbReference type="PANTHER" id="PTHR12242">
    <property type="entry name" value="OS02G0130600 PROTEIN-RELATED"/>
    <property type="match status" value="1"/>
</dbReference>
<evidence type="ECO:0000313" key="2">
    <source>
        <dbReference type="EMBL" id="CAF4795973.1"/>
    </source>
</evidence>
<dbReference type="PANTHER" id="PTHR12242:SF49">
    <property type="entry name" value="HEADBUTT, ISOFORM E"/>
    <property type="match status" value="1"/>
</dbReference>
<dbReference type="EMBL" id="CAJOBZ010000005">
    <property type="protein sequence ID" value="CAF4795973.1"/>
    <property type="molecule type" value="Genomic_DNA"/>
</dbReference>